<dbReference type="InterPro" id="IPR011055">
    <property type="entry name" value="Dup_hybrid_motif"/>
</dbReference>
<dbReference type="SUPFAM" id="SSF51261">
    <property type="entry name" value="Duplicated hybrid motif"/>
    <property type="match status" value="1"/>
</dbReference>
<keyword evidence="1" id="KW-0732">Signal</keyword>
<dbReference type="SUPFAM" id="SSF54106">
    <property type="entry name" value="LysM domain"/>
    <property type="match status" value="1"/>
</dbReference>
<dbReference type="CDD" id="cd12797">
    <property type="entry name" value="M23_peptidase"/>
    <property type="match status" value="1"/>
</dbReference>
<reference evidence="4" key="1">
    <citation type="submission" date="2021-03" db="EMBL/GenBank/DDBJ databases">
        <title>Alkalibacter marinus sp. nov., isolated from tidal flat sediment.</title>
        <authorList>
            <person name="Namirimu T."/>
            <person name="Yang J.-A."/>
            <person name="Yang S.-H."/>
            <person name="Kim Y.-J."/>
            <person name="Kwon K.K."/>
        </authorList>
    </citation>
    <scope>NUCLEOTIDE SEQUENCE</scope>
    <source>
        <strain evidence="4">ES005</strain>
    </source>
</reference>
<accession>A0A974XDC5</accession>
<evidence type="ECO:0000313" key="4">
    <source>
        <dbReference type="EMBL" id="QSX07738.1"/>
    </source>
</evidence>
<dbReference type="InterPro" id="IPR018392">
    <property type="entry name" value="LysM"/>
</dbReference>
<dbReference type="Gene3D" id="3.10.350.10">
    <property type="entry name" value="LysM domain"/>
    <property type="match status" value="1"/>
</dbReference>
<dbReference type="InterPro" id="IPR036779">
    <property type="entry name" value="LysM_dom_sf"/>
</dbReference>
<dbReference type="EMBL" id="CP071444">
    <property type="protein sequence ID" value="QSX07738.1"/>
    <property type="molecule type" value="Genomic_DNA"/>
</dbReference>
<proteinExistence type="predicted"/>
<name>A0A974XDC5_9FIRM</name>
<dbReference type="Proteomes" id="UP000663499">
    <property type="component" value="Chromosome"/>
</dbReference>
<dbReference type="InterPro" id="IPR016047">
    <property type="entry name" value="M23ase_b-sheet_dom"/>
</dbReference>
<dbReference type="RefSeq" id="WP_207299080.1">
    <property type="nucleotide sequence ID" value="NZ_CP071444.1"/>
</dbReference>
<dbReference type="KEGG" id="alka:J0B03_07855"/>
<gene>
    <name evidence="4" type="ORF">J0B03_07855</name>
</gene>
<dbReference type="PROSITE" id="PS51782">
    <property type="entry name" value="LYSM"/>
    <property type="match status" value="1"/>
</dbReference>
<dbReference type="Pfam" id="PF01551">
    <property type="entry name" value="Peptidase_M23"/>
    <property type="match status" value="1"/>
</dbReference>
<dbReference type="PANTHER" id="PTHR21666:SF270">
    <property type="entry name" value="MUREIN HYDROLASE ACTIVATOR ENVC"/>
    <property type="match status" value="1"/>
</dbReference>
<evidence type="ECO:0000256" key="1">
    <source>
        <dbReference type="ARBA" id="ARBA00022729"/>
    </source>
</evidence>
<dbReference type="Pfam" id="PF01476">
    <property type="entry name" value="LysM"/>
    <property type="match status" value="1"/>
</dbReference>
<dbReference type="InterPro" id="IPR011098">
    <property type="entry name" value="G5_dom"/>
</dbReference>
<dbReference type="GO" id="GO:0004222">
    <property type="term" value="F:metalloendopeptidase activity"/>
    <property type="evidence" value="ECO:0007669"/>
    <property type="project" value="TreeGrafter"/>
</dbReference>
<dbReference type="PANTHER" id="PTHR21666">
    <property type="entry name" value="PEPTIDASE-RELATED"/>
    <property type="match status" value="1"/>
</dbReference>
<feature type="domain" description="LysM" evidence="3">
    <location>
        <begin position="183"/>
        <end position="227"/>
    </location>
</feature>
<dbReference type="Gene3D" id="2.70.70.10">
    <property type="entry name" value="Glucose Permease (Domain IIA)"/>
    <property type="match status" value="1"/>
</dbReference>
<dbReference type="InterPro" id="IPR050570">
    <property type="entry name" value="Cell_wall_metabolism_enzyme"/>
</dbReference>
<evidence type="ECO:0000259" key="2">
    <source>
        <dbReference type="PROSITE" id="PS51109"/>
    </source>
</evidence>
<dbReference type="Pfam" id="PF07501">
    <property type="entry name" value="G5"/>
    <property type="match status" value="1"/>
</dbReference>
<feature type="domain" description="G5" evidence="2">
    <location>
        <begin position="234"/>
        <end position="314"/>
    </location>
</feature>
<keyword evidence="5" id="KW-1185">Reference proteome</keyword>
<dbReference type="PROSITE" id="PS51109">
    <property type="entry name" value="G5"/>
    <property type="match status" value="1"/>
</dbReference>
<dbReference type="AlphaFoldDB" id="A0A974XDC5"/>
<dbReference type="SMART" id="SM01208">
    <property type="entry name" value="G5"/>
    <property type="match status" value="1"/>
</dbReference>
<sequence length="460" mass="50450">MEKKGKIAGWIFGLLFVAGIAAVYTNHGYQIQYKGQDVGYVQDLKVVSQAFEALDQDFREAYGEDILFEDRVSIQYQAKGGRPVLDEESLKASLLQKGAQAQRSAVTIYINEKPMAVVDSAKTAQDILDQVVQAGIVLTGKDRLLEAEILDDLRLEEGLVDASALEGPDQVMDRFKTGLAVAETYEIKPKDTLWDIAVNRGMTTDQLVKANPDMDPSTLKPGDTIVIQQLESLFHIRYVKETTRQESIPFEVEYTEDDSLYLGQEKVTRPGQEGIMEITHALTFEDGKQIDEEYLGSATVKEPVGQIVARGTKAWPSQHATGRFVVPATGRILGMYGSDRGSHYHKGVDICQWSGSARGIYAADAGTVVEAVPSGYNGGRGVYVVISHGNGLSTAYYHFSSISVVKGQTVTKGQPIGIMGTTGNSRGIHLHFEVRVNGNPVDPNNYFGYFRNGLDLKALR</sequence>
<dbReference type="SMART" id="SM00257">
    <property type="entry name" value="LysM"/>
    <property type="match status" value="1"/>
</dbReference>
<organism evidence="4 5">
    <name type="scientific">Alkalibacter rhizosphaerae</name>
    <dbReference type="NCBI Taxonomy" id="2815577"/>
    <lineage>
        <taxon>Bacteria</taxon>
        <taxon>Bacillati</taxon>
        <taxon>Bacillota</taxon>
        <taxon>Clostridia</taxon>
        <taxon>Eubacteriales</taxon>
        <taxon>Eubacteriaceae</taxon>
        <taxon>Alkalibacter</taxon>
    </lineage>
</organism>
<dbReference type="CDD" id="cd00118">
    <property type="entry name" value="LysM"/>
    <property type="match status" value="1"/>
</dbReference>
<evidence type="ECO:0000313" key="5">
    <source>
        <dbReference type="Proteomes" id="UP000663499"/>
    </source>
</evidence>
<dbReference type="Gene3D" id="2.20.230.10">
    <property type="entry name" value="Resuscitation-promoting factor rpfb"/>
    <property type="match status" value="1"/>
</dbReference>
<protein>
    <submittedName>
        <fullName evidence="4">Peptidoglycan DD-metalloendopeptidase family protein</fullName>
    </submittedName>
</protein>
<evidence type="ECO:0000259" key="3">
    <source>
        <dbReference type="PROSITE" id="PS51782"/>
    </source>
</evidence>